<dbReference type="GeneID" id="89990714"/>
<evidence type="ECO:0000313" key="3">
    <source>
        <dbReference type="Proteomes" id="UP001432216"/>
    </source>
</evidence>
<feature type="region of interest" description="Disordered" evidence="1">
    <location>
        <begin position="81"/>
        <end position="129"/>
    </location>
</feature>
<sequence>MDTPQQPQLRRRPKPPSTYCATTSPTVSSSSTYTANAQQVMPALPYKTTIRTVGLQYDRGATPQRLRDLEKEWKDRRKKALADISNGNRGDNNQQQYGPAQSSVIDGQSRPSLKLAKNRPSSFTGAGDIRLSQSKFTAAQPNLVRCVGPPTPPDTPSTSITPLKLDQVARDTAPSMNRPLELSKQLAAKHETEVIPNGKTRIRTPLNALPILASPLPTTAGPVPLIHPHRGTIHILPSKCSELDIFLTHDELLRVISGGMELIWIRGTKHKHGTSSFRKHLKLGESAKWTDEEVNLWYRVQMMVENLKRKTPRARIYHALGNITVMCCKPPDIVISFRFMSPCSKMSSTNVSCSTIKVRLCYSRISKEIRLDTSYAKTSHSKKLEERLRTKRIVPLTCNGDVDVVYGTDHTGDWRDEEKEGLKRLWDTKREWGKWQ</sequence>
<organism evidence="2 3">
    <name type="scientific">Cryptococcus decagattii</name>
    <dbReference type="NCBI Taxonomy" id="1859122"/>
    <lineage>
        <taxon>Eukaryota</taxon>
        <taxon>Fungi</taxon>
        <taxon>Dikarya</taxon>
        <taxon>Basidiomycota</taxon>
        <taxon>Agaricomycotina</taxon>
        <taxon>Tremellomycetes</taxon>
        <taxon>Tremellales</taxon>
        <taxon>Cryptococcaceae</taxon>
        <taxon>Cryptococcus</taxon>
        <taxon>Cryptococcus gattii species complex</taxon>
    </lineage>
</organism>
<accession>A0ABZ2AVR8</accession>
<reference evidence="2 3" key="1">
    <citation type="submission" date="2024-01" db="EMBL/GenBank/DDBJ databases">
        <title>Comparative genomics of Cryptococcus and Kwoniella reveals pathogenesis evolution and contrasting modes of karyotype evolution via chromosome fusion or intercentromeric recombination.</title>
        <authorList>
            <person name="Coelho M.A."/>
            <person name="David-Palma M."/>
            <person name="Shea T."/>
            <person name="Bowers K."/>
            <person name="McGinley-Smith S."/>
            <person name="Mohammad A.W."/>
            <person name="Gnirke A."/>
            <person name="Yurkov A.M."/>
            <person name="Nowrousian M."/>
            <person name="Sun S."/>
            <person name="Cuomo C.A."/>
            <person name="Heitman J."/>
        </authorList>
    </citation>
    <scope>NUCLEOTIDE SEQUENCE [LARGE SCALE GENOMIC DNA]</scope>
    <source>
        <strain evidence="2 3">7685027</strain>
    </source>
</reference>
<dbReference type="RefSeq" id="XP_064721851.1">
    <property type="nucleotide sequence ID" value="XM_064865779.1"/>
</dbReference>
<protein>
    <submittedName>
        <fullName evidence="2">Uncharacterized protein</fullName>
    </submittedName>
</protein>
<feature type="compositionally biased region" description="Low complexity" evidence="1">
    <location>
        <begin position="22"/>
        <end position="33"/>
    </location>
</feature>
<feature type="region of interest" description="Disordered" evidence="1">
    <location>
        <begin position="1"/>
        <end position="33"/>
    </location>
</feature>
<evidence type="ECO:0000256" key="1">
    <source>
        <dbReference type="SAM" id="MobiDB-lite"/>
    </source>
</evidence>
<dbReference type="EMBL" id="CP143811">
    <property type="protein sequence ID" value="WVO22612.1"/>
    <property type="molecule type" value="Genomic_DNA"/>
</dbReference>
<proteinExistence type="predicted"/>
<gene>
    <name evidence="2" type="ORF">IAS62_003942</name>
</gene>
<evidence type="ECO:0000313" key="2">
    <source>
        <dbReference type="EMBL" id="WVO22612.1"/>
    </source>
</evidence>
<name>A0ABZ2AVR8_9TREE</name>
<keyword evidence="3" id="KW-1185">Reference proteome</keyword>
<feature type="compositionally biased region" description="Polar residues" evidence="1">
    <location>
        <begin position="85"/>
        <end position="111"/>
    </location>
</feature>
<dbReference type="Proteomes" id="UP001432216">
    <property type="component" value="Chromosome 6"/>
</dbReference>